<protein>
    <submittedName>
        <fullName evidence="1">Uncharacterized protein</fullName>
    </submittedName>
</protein>
<sequence>MIGEGKKSSRLITFTDPKHRPLAAVEKNTNFLETQLNQLDSRLTVTHDDSFIDFGPKDGHFLAECPYDPEEDDPDDDRLGLSDEEYVICYENTPLFGISPYGLSFGYHGDFFNGGIPMIDYLGIRKTHNETILKIIYTYKLYNMYYWREQYTPEDFQIKSKKFKKDWSLS</sequence>
<organism evidence="1 2">
    <name type="scientific">Enterococcus mundtii</name>
    <dbReference type="NCBI Taxonomy" id="53346"/>
    <lineage>
        <taxon>Bacteria</taxon>
        <taxon>Bacillati</taxon>
        <taxon>Bacillota</taxon>
        <taxon>Bacilli</taxon>
        <taxon>Lactobacillales</taxon>
        <taxon>Enterococcaceae</taxon>
        <taxon>Enterococcus</taxon>
    </lineage>
</organism>
<dbReference type="AlphaFoldDB" id="A0AAI8R9F8"/>
<accession>A0AAI8R9F8</accession>
<proteinExistence type="predicted"/>
<dbReference type="EMBL" id="AP019810">
    <property type="protein sequence ID" value="BBM14684.1"/>
    <property type="molecule type" value="Genomic_DNA"/>
</dbReference>
<name>A0AAI8R9F8_ENTMU</name>
<evidence type="ECO:0000313" key="1">
    <source>
        <dbReference type="EMBL" id="BBM14684.1"/>
    </source>
</evidence>
<reference evidence="1 2" key="1">
    <citation type="submission" date="2019-07" db="EMBL/GenBank/DDBJ databases">
        <title>antibiotic susceptibility of plant-derived lactic acid bacteria.</title>
        <authorList>
            <person name="Sugiyama M."/>
            <person name="Noda M."/>
        </authorList>
    </citation>
    <scope>NUCLEOTIDE SEQUENCE [LARGE SCALE GENOMIC DNA]</scope>
    <source>
        <strain evidence="1 2">15-1A</strain>
    </source>
</reference>
<gene>
    <name evidence="1" type="ORF">EM151A_1479</name>
</gene>
<dbReference type="Proteomes" id="UP000509460">
    <property type="component" value="Chromosome"/>
</dbReference>
<evidence type="ECO:0000313" key="2">
    <source>
        <dbReference type="Proteomes" id="UP000509460"/>
    </source>
</evidence>